<keyword evidence="4" id="KW-1185">Reference proteome</keyword>
<dbReference type="PANTHER" id="PTHR20859:SF22">
    <property type="entry name" value="TISSUE FACTOR"/>
    <property type="match status" value="1"/>
</dbReference>
<evidence type="ECO:0000259" key="2">
    <source>
        <dbReference type="Pfam" id="PF09294"/>
    </source>
</evidence>
<evidence type="ECO:0000313" key="4">
    <source>
        <dbReference type="Proteomes" id="UP000693946"/>
    </source>
</evidence>
<keyword evidence="1" id="KW-1133">Transmembrane helix</keyword>
<dbReference type="Pfam" id="PF09294">
    <property type="entry name" value="Interfer-bind"/>
    <property type="match status" value="1"/>
</dbReference>
<dbReference type="GO" id="GO:0005886">
    <property type="term" value="C:plasma membrane"/>
    <property type="evidence" value="ECO:0007669"/>
    <property type="project" value="TreeGrafter"/>
</dbReference>
<comment type="caution">
    <text evidence="3">The sequence shown here is derived from an EMBL/GenBank/DDBJ whole genome shotgun (WGS) entry which is preliminary data.</text>
</comment>
<feature type="domain" description="Interferon/interleukin receptor" evidence="2">
    <location>
        <begin position="63"/>
        <end position="162"/>
    </location>
</feature>
<dbReference type="InterPro" id="IPR015373">
    <property type="entry name" value="Interferon/interleukin_rcp_dom"/>
</dbReference>
<name>A0AAV6PQ87_SOLSE</name>
<dbReference type="Proteomes" id="UP000693946">
    <property type="component" value="Unassembled WGS sequence"/>
</dbReference>
<keyword evidence="1" id="KW-0812">Transmembrane</keyword>
<dbReference type="GO" id="GO:0004896">
    <property type="term" value="F:cytokine receptor activity"/>
    <property type="evidence" value="ECO:0007669"/>
    <property type="project" value="TreeGrafter"/>
</dbReference>
<organism evidence="3 4">
    <name type="scientific">Solea senegalensis</name>
    <name type="common">Senegalese sole</name>
    <dbReference type="NCBI Taxonomy" id="28829"/>
    <lineage>
        <taxon>Eukaryota</taxon>
        <taxon>Metazoa</taxon>
        <taxon>Chordata</taxon>
        <taxon>Craniata</taxon>
        <taxon>Vertebrata</taxon>
        <taxon>Euteleostomi</taxon>
        <taxon>Actinopterygii</taxon>
        <taxon>Neopterygii</taxon>
        <taxon>Teleostei</taxon>
        <taxon>Neoteleostei</taxon>
        <taxon>Acanthomorphata</taxon>
        <taxon>Carangaria</taxon>
        <taxon>Pleuronectiformes</taxon>
        <taxon>Pleuronectoidei</taxon>
        <taxon>Soleidae</taxon>
        <taxon>Solea</taxon>
    </lineage>
</organism>
<dbReference type="InterPro" id="IPR050650">
    <property type="entry name" value="Type-II_Cytokine-TF_Rcpt"/>
</dbReference>
<dbReference type="PANTHER" id="PTHR20859">
    <property type="entry name" value="INTERFERON/INTERLEUKIN RECEPTOR"/>
    <property type="match status" value="1"/>
</dbReference>
<feature type="transmembrane region" description="Helical" evidence="1">
    <location>
        <begin position="173"/>
        <end position="198"/>
    </location>
</feature>
<gene>
    <name evidence="3" type="ORF">JOB18_040317</name>
</gene>
<dbReference type="EMBL" id="JAGKHQ010000144">
    <property type="protein sequence ID" value="KAG7471747.1"/>
    <property type="molecule type" value="Genomic_DNA"/>
</dbReference>
<accession>A0AAV6PQ87</accession>
<keyword evidence="1" id="KW-0472">Membrane</keyword>
<evidence type="ECO:0000313" key="3">
    <source>
        <dbReference type="EMBL" id="KAG7471747.1"/>
    </source>
</evidence>
<sequence>MHVVSHSCKPCLCLCVFDRTYHADIQTEHVTMDYNSDPEELTHTYSPKFNPHKQSNISAVKFTVAAKDERTVIVNITDPLTSIHDYGKQLTIRDILKNDLKYKISYYKSGSTGKRDVISNSSVAEVSQLDAGESYCFMVAAFIPSRPKSTQQGAWSKQLCNQVHKTVLQELSVGAWVGAVFIVLTVVIVIVTVTVLCCKRRKQRNKAPYTAQLSAPA</sequence>
<protein>
    <submittedName>
        <fullName evidence="3">Tissue factor-like</fullName>
    </submittedName>
</protein>
<reference evidence="3 4" key="1">
    <citation type="journal article" date="2021" name="Sci. Rep.">
        <title>Chromosome anchoring in Senegalese sole (Solea senegalensis) reveals sex-associated markers and genome rearrangements in flatfish.</title>
        <authorList>
            <person name="Guerrero-Cozar I."/>
            <person name="Gomez-Garrido J."/>
            <person name="Berbel C."/>
            <person name="Martinez-Blanch J.F."/>
            <person name="Alioto T."/>
            <person name="Claros M.G."/>
            <person name="Gagnaire P.A."/>
            <person name="Manchado M."/>
        </authorList>
    </citation>
    <scope>NUCLEOTIDE SEQUENCE [LARGE SCALE GENOMIC DNA]</scope>
    <source>
        <strain evidence="3">Sse05_10M</strain>
    </source>
</reference>
<proteinExistence type="predicted"/>
<evidence type="ECO:0000256" key="1">
    <source>
        <dbReference type="SAM" id="Phobius"/>
    </source>
</evidence>
<dbReference type="AlphaFoldDB" id="A0AAV6PQ87"/>